<dbReference type="InterPro" id="IPR010593">
    <property type="entry name" value="DUF1159"/>
</dbReference>
<gene>
    <name evidence="1" type="ORF">ACFOKA_14520</name>
</gene>
<accession>A0ABV7D8E8</accession>
<organism evidence="1 2">
    <name type="scientific">Kordiimonas pumila</name>
    <dbReference type="NCBI Taxonomy" id="2161677"/>
    <lineage>
        <taxon>Bacteria</taxon>
        <taxon>Pseudomonadati</taxon>
        <taxon>Pseudomonadota</taxon>
        <taxon>Alphaproteobacteria</taxon>
        <taxon>Kordiimonadales</taxon>
        <taxon>Kordiimonadaceae</taxon>
        <taxon>Kordiimonas</taxon>
    </lineage>
</organism>
<evidence type="ECO:0000313" key="1">
    <source>
        <dbReference type="EMBL" id="MFC3053126.1"/>
    </source>
</evidence>
<dbReference type="PIRSF" id="PIRSF032064">
    <property type="entry name" value="UCP032064"/>
    <property type="match status" value="1"/>
</dbReference>
<dbReference type="Proteomes" id="UP001595444">
    <property type="component" value="Unassembled WGS sequence"/>
</dbReference>
<dbReference type="EMBL" id="JBHRSL010000010">
    <property type="protein sequence ID" value="MFC3053126.1"/>
    <property type="molecule type" value="Genomic_DNA"/>
</dbReference>
<dbReference type="InterPro" id="IPR007922">
    <property type="entry name" value="DciA-like"/>
</dbReference>
<comment type="caution">
    <text evidence="1">The sequence shown here is derived from an EMBL/GenBank/DDBJ whole genome shotgun (WGS) entry which is preliminary data.</text>
</comment>
<name>A0ABV7D8E8_9PROT</name>
<sequence length="172" mass="18899">MAVESEKKAKTKKQVPRLNKTTAASKVALAFISPAIRAKGFAQAEVVTRWPHIVGAELAACTVPVQLLFPRGQRMGAKLVVRCESAFAPLLQHKSHRVIEQVNRFFGYGAVASLEVKQGPLHKVIRKTALTKKRLSAPEQQKLDILVGEKDLSPLQQALKSLGEMVLSNKKE</sequence>
<reference evidence="2" key="1">
    <citation type="journal article" date="2019" name="Int. J. Syst. Evol. Microbiol.">
        <title>The Global Catalogue of Microorganisms (GCM) 10K type strain sequencing project: providing services to taxonomists for standard genome sequencing and annotation.</title>
        <authorList>
            <consortium name="The Broad Institute Genomics Platform"/>
            <consortium name="The Broad Institute Genome Sequencing Center for Infectious Disease"/>
            <person name="Wu L."/>
            <person name="Ma J."/>
        </authorList>
    </citation>
    <scope>NUCLEOTIDE SEQUENCE [LARGE SCALE GENOMIC DNA]</scope>
    <source>
        <strain evidence="2">KCTC 62164</strain>
    </source>
</reference>
<dbReference type="RefSeq" id="WP_194213076.1">
    <property type="nucleotide sequence ID" value="NZ_CP061205.1"/>
</dbReference>
<evidence type="ECO:0000313" key="2">
    <source>
        <dbReference type="Proteomes" id="UP001595444"/>
    </source>
</evidence>
<keyword evidence="2" id="KW-1185">Reference proteome</keyword>
<dbReference type="Pfam" id="PF05258">
    <property type="entry name" value="DciA"/>
    <property type="match status" value="1"/>
</dbReference>
<proteinExistence type="predicted"/>
<protein>
    <submittedName>
        <fullName evidence="1">DUF721 domain-containing protein</fullName>
    </submittedName>
</protein>